<feature type="region of interest" description="Disordered" evidence="1">
    <location>
        <begin position="1"/>
        <end position="30"/>
    </location>
</feature>
<evidence type="ECO:0000256" key="1">
    <source>
        <dbReference type="SAM" id="MobiDB-lite"/>
    </source>
</evidence>
<reference evidence="2 3" key="1">
    <citation type="submission" date="2020-08" db="EMBL/GenBank/DDBJ databases">
        <title>Genomic Encyclopedia of Type Strains, Phase III (KMG-III): the genomes of soil and plant-associated and newly described type strains.</title>
        <authorList>
            <person name="Whitman W."/>
        </authorList>
    </citation>
    <scope>NUCLEOTIDE SEQUENCE [LARGE SCALE GENOMIC DNA]</scope>
    <source>
        <strain evidence="2 3">CECT 3237</strain>
    </source>
</reference>
<organism evidence="2 3">
    <name type="scientific">Streptomyces violarus</name>
    <dbReference type="NCBI Taxonomy" id="67380"/>
    <lineage>
        <taxon>Bacteria</taxon>
        <taxon>Bacillati</taxon>
        <taxon>Actinomycetota</taxon>
        <taxon>Actinomycetes</taxon>
        <taxon>Kitasatosporales</taxon>
        <taxon>Streptomycetaceae</taxon>
        <taxon>Streptomyces</taxon>
    </lineage>
</organism>
<dbReference type="Proteomes" id="UP000572907">
    <property type="component" value="Unassembled WGS sequence"/>
</dbReference>
<sequence>MNSCFCKERKGIPDTSTHHTGKGVGPGAMRARCLDPQKLKLGEGRRGTRTLRLRDRQHPYDALPYAPGDRVGNKRGQHRPTAQGTRCTGRVGMLHGPATAVPVRHGLGVRLGCVIAG</sequence>
<feature type="region of interest" description="Disordered" evidence="1">
    <location>
        <begin position="59"/>
        <end position="91"/>
    </location>
</feature>
<dbReference type="EMBL" id="JACHXE010000003">
    <property type="protein sequence ID" value="MBB3076789.1"/>
    <property type="molecule type" value="Genomic_DNA"/>
</dbReference>
<dbReference type="AlphaFoldDB" id="A0A7W5F1R9"/>
<gene>
    <name evidence="2" type="ORF">FHS41_003277</name>
</gene>
<accession>A0A7W5F1R9</accession>
<comment type="caution">
    <text evidence="2">The sequence shown here is derived from an EMBL/GenBank/DDBJ whole genome shotgun (WGS) entry which is preliminary data.</text>
</comment>
<keyword evidence="3" id="KW-1185">Reference proteome</keyword>
<feature type="compositionally biased region" description="Basic and acidic residues" evidence="1">
    <location>
        <begin position="1"/>
        <end position="12"/>
    </location>
</feature>
<evidence type="ECO:0000313" key="2">
    <source>
        <dbReference type="EMBL" id="MBB3076789.1"/>
    </source>
</evidence>
<evidence type="ECO:0000313" key="3">
    <source>
        <dbReference type="Proteomes" id="UP000572907"/>
    </source>
</evidence>
<name>A0A7W5F1R9_9ACTN</name>
<proteinExistence type="predicted"/>
<protein>
    <submittedName>
        <fullName evidence="2">Uncharacterized protein</fullName>
    </submittedName>
</protein>